<dbReference type="InterPro" id="IPR015376">
    <property type="entry name" value="Znr_NADH_PPase"/>
</dbReference>
<dbReference type="Gene3D" id="3.90.79.20">
    <property type="match status" value="1"/>
</dbReference>
<evidence type="ECO:0000256" key="2">
    <source>
        <dbReference type="ARBA" id="ARBA00012381"/>
    </source>
</evidence>
<dbReference type="InterPro" id="IPR020084">
    <property type="entry name" value="NUDIX_hydrolase_CS"/>
</dbReference>
<dbReference type="SUPFAM" id="SSF55811">
    <property type="entry name" value="Nudix"/>
    <property type="match status" value="2"/>
</dbReference>
<dbReference type="EC" id="3.6.1.22" evidence="2"/>
<dbReference type="Proteomes" id="UP000321548">
    <property type="component" value="Unassembled WGS sequence"/>
</dbReference>
<dbReference type="InterPro" id="IPR020476">
    <property type="entry name" value="Nudix_hydrolase"/>
</dbReference>
<organism evidence="9 10">
    <name type="scientific">Zeimonas arvi</name>
    <dbReference type="NCBI Taxonomy" id="2498847"/>
    <lineage>
        <taxon>Bacteria</taxon>
        <taxon>Pseudomonadati</taxon>
        <taxon>Pseudomonadota</taxon>
        <taxon>Betaproteobacteria</taxon>
        <taxon>Burkholderiales</taxon>
        <taxon>Burkholderiaceae</taxon>
        <taxon>Zeimonas</taxon>
    </lineage>
</organism>
<dbReference type="InterPro" id="IPR015797">
    <property type="entry name" value="NUDIX_hydrolase-like_dom_sf"/>
</dbReference>
<keyword evidence="5" id="KW-0460">Magnesium</keyword>
<proteinExistence type="inferred from homology"/>
<dbReference type="Gene3D" id="3.90.79.10">
    <property type="entry name" value="Nucleoside Triphosphate Pyrophosphohydrolase"/>
    <property type="match status" value="1"/>
</dbReference>
<evidence type="ECO:0000313" key="10">
    <source>
        <dbReference type="Proteomes" id="UP000321548"/>
    </source>
</evidence>
<dbReference type="InterPro" id="IPR015375">
    <property type="entry name" value="NADH_PPase-like_N"/>
</dbReference>
<evidence type="ECO:0000256" key="4">
    <source>
        <dbReference type="ARBA" id="ARBA00022801"/>
    </source>
</evidence>
<dbReference type="InterPro" id="IPR049734">
    <property type="entry name" value="NudC-like_C"/>
</dbReference>
<comment type="cofactor">
    <cofactor evidence="1">
        <name>Mg(2+)</name>
        <dbReference type="ChEBI" id="CHEBI:18420"/>
    </cofactor>
</comment>
<evidence type="ECO:0000256" key="7">
    <source>
        <dbReference type="RuleBase" id="RU003476"/>
    </source>
</evidence>
<dbReference type="GO" id="GO:0016787">
    <property type="term" value="F:hydrolase activity"/>
    <property type="evidence" value="ECO:0007669"/>
    <property type="project" value="UniProtKB-KW"/>
</dbReference>
<comment type="similarity">
    <text evidence="7">Belongs to the Nudix hydrolase family.</text>
</comment>
<name>A0A5C8NX94_9BURK</name>
<evidence type="ECO:0000313" key="9">
    <source>
        <dbReference type="EMBL" id="TXL65908.1"/>
    </source>
</evidence>
<keyword evidence="4 7" id="KW-0378">Hydrolase</keyword>
<dbReference type="PROSITE" id="PS51462">
    <property type="entry name" value="NUDIX"/>
    <property type="match status" value="1"/>
</dbReference>
<dbReference type="PANTHER" id="PTHR11383:SF3">
    <property type="entry name" value="NAD(P)H PYROPHOSPHATASE NUDT13, MITOCHONDRIAL"/>
    <property type="match status" value="1"/>
</dbReference>
<dbReference type="Pfam" id="PF09297">
    <property type="entry name" value="Zn_ribbon_NUD"/>
    <property type="match status" value="1"/>
</dbReference>
<dbReference type="Pfam" id="PF00293">
    <property type="entry name" value="NUDIX"/>
    <property type="match status" value="1"/>
</dbReference>
<dbReference type="GO" id="GO:0046872">
    <property type="term" value="F:metal ion binding"/>
    <property type="evidence" value="ECO:0007669"/>
    <property type="project" value="UniProtKB-KW"/>
</dbReference>
<keyword evidence="3" id="KW-0479">Metal-binding</keyword>
<dbReference type="AlphaFoldDB" id="A0A5C8NX94"/>
<evidence type="ECO:0000256" key="3">
    <source>
        <dbReference type="ARBA" id="ARBA00022723"/>
    </source>
</evidence>
<protein>
    <recommendedName>
        <fullName evidence="2">NAD(+) diphosphatase</fullName>
        <ecNumber evidence="2">3.6.1.22</ecNumber>
    </recommendedName>
</protein>
<gene>
    <name evidence="9" type="primary">nudC</name>
    <name evidence="9" type="ORF">FHP08_07420</name>
</gene>
<dbReference type="CDD" id="cd03429">
    <property type="entry name" value="NUDIX_NADH_pyrophosphatase_Nudt13"/>
    <property type="match status" value="1"/>
</dbReference>
<accession>A0A5C8NX94</accession>
<dbReference type="InterPro" id="IPR000086">
    <property type="entry name" value="NUDIX_hydrolase_dom"/>
</dbReference>
<keyword evidence="6" id="KW-0520">NAD</keyword>
<evidence type="ECO:0000256" key="5">
    <source>
        <dbReference type="ARBA" id="ARBA00022842"/>
    </source>
</evidence>
<comment type="caution">
    <text evidence="9">The sequence shown here is derived from an EMBL/GenBank/DDBJ whole genome shotgun (WGS) entry which is preliminary data.</text>
</comment>
<sequence>MLKVPDTFEYALDFELDDDAIAHVFVRDALVQFGDTPGALPWRFYRQAGLVAGRVHGIGQLDGRRHLAVALPDEFGAETLPEGLRAAGLRSWFGVLDDVSLAIAMRGVQLVEWDRTHRFCGACGTPTERVGHERARRCPSCGLSAYPRISPAMMALVTRGKELLLGRGLNFPPGRYSALAGFLEAGESVEEALVREVREEAGVEVKNLRYFASQSWPFPNSLMIAFTAEWAGGDIRIDANELADAQWFPIDALPQLPPRLSIARALIDATVAELSARP</sequence>
<evidence type="ECO:0000256" key="6">
    <source>
        <dbReference type="ARBA" id="ARBA00023027"/>
    </source>
</evidence>
<dbReference type="NCBIfam" id="NF001299">
    <property type="entry name" value="PRK00241.1"/>
    <property type="match status" value="1"/>
</dbReference>
<dbReference type="Pfam" id="PF09296">
    <property type="entry name" value="NUDIX-like"/>
    <property type="match status" value="1"/>
</dbReference>
<dbReference type="EMBL" id="VDUY01000003">
    <property type="protein sequence ID" value="TXL65908.1"/>
    <property type="molecule type" value="Genomic_DNA"/>
</dbReference>
<keyword evidence="10" id="KW-1185">Reference proteome</keyword>
<dbReference type="OrthoDB" id="9791656at2"/>
<feature type="domain" description="Nudix hydrolase" evidence="8">
    <location>
        <begin position="147"/>
        <end position="270"/>
    </location>
</feature>
<dbReference type="PANTHER" id="PTHR11383">
    <property type="entry name" value="NUCLEOSIDE DIPHOSPHATE-LINKED MOIETY X MOTIF 13"/>
    <property type="match status" value="1"/>
</dbReference>
<evidence type="ECO:0000256" key="1">
    <source>
        <dbReference type="ARBA" id="ARBA00001946"/>
    </source>
</evidence>
<dbReference type="RefSeq" id="WP_147703823.1">
    <property type="nucleotide sequence ID" value="NZ_VDUY01000003.1"/>
</dbReference>
<evidence type="ECO:0000259" key="8">
    <source>
        <dbReference type="PROSITE" id="PS51462"/>
    </source>
</evidence>
<reference evidence="9 10" key="1">
    <citation type="submission" date="2019-06" db="EMBL/GenBank/DDBJ databases">
        <title>Quisquiliibacterium sp. nov., isolated from a maize field.</title>
        <authorList>
            <person name="Lin S.-Y."/>
            <person name="Tsai C.-F."/>
            <person name="Young C.-C."/>
        </authorList>
    </citation>
    <scope>NUCLEOTIDE SEQUENCE [LARGE SCALE GENOMIC DNA]</scope>
    <source>
        <strain evidence="9 10">CC-CFT501</strain>
    </source>
</reference>
<dbReference type="PROSITE" id="PS00893">
    <property type="entry name" value="NUDIX_BOX"/>
    <property type="match status" value="1"/>
</dbReference>
<dbReference type="PRINTS" id="PR00502">
    <property type="entry name" value="NUDIXFAMILY"/>
</dbReference>